<feature type="compositionally biased region" description="Basic and acidic residues" evidence="1">
    <location>
        <begin position="85"/>
        <end position="98"/>
    </location>
</feature>
<keyword evidence="2" id="KW-1185">Reference proteome</keyword>
<dbReference type="AlphaFoldDB" id="A0A0M3I1H8"/>
<evidence type="ECO:0000313" key="2">
    <source>
        <dbReference type="Proteomes" id="UP000036681"/>
    </source>
</evidence>
<feature type="region of interest" description="Disordered" evidence="1">
    <location>
        <begin position="74"/>
        <end position="98"/>
    </location>
</feature>
<name>A0A0M3I1H8_ASCLU</name>
<accession>A0A0M3I1H8</accession>
<dbReference type="Proteomes" id="UP000036681">
    <property type="component" value="Unplaced"/>
</dbReference>
<evidence type="ECO:0000313" key="3">
    <source>
        <dbReference type="WBParaSite" id="ALUE_0001013301-mRNA-1"/>
    </source>
</evidence>
<sequence>MSSRSFIGTQYAFLVRLRRAAELPSSKLTAFILSSVRAGITKPSIEAEPEKGFKSAQNDDILDVAVGYISTEKIDSNPNTTHLNETADKPTSSDKGENISHVLTSQSIKQEITTTAMTADSPTASFSHSTQVMPTTDAESGATSAKEILTEGNVDFSIVLQSSAGIPEFADDSTRTTTVAKSAHERGNLEDTVSTVEHLSELPTAEPTLDVMTKVAIPIRNALLSDGDVTPRTTTTADLKVTEVTNGSMKQQTSSDVSIPLSSNRPTSDPRDALLYQTQEEGKFVLDTPPQQHILVIGNEVRTMDPVETPSGSKFFTFWHRDKRRRVKIQATYLLNDHFFGPDPLKTNRTVISGSTSWNKSYKVDDDFARTKRDAKPPFVSSALLN</sequence>
<organism evidence="2 3">
    <name type="scientific">Ascaris lumbricoides</name>
    <name type="common">Giant roundworm</name>
    <dbReference type="NCBI Taxonomy" id="6252"/>
    <lineage>
        <taxon>Eukaryota</taxon>
        <taxon>Metazoa</taxon>
        <taxon>Ecdysozoa</taxon>
        <taxon>Nematoda</taxon>
        <taxon>Chromadorea</taxon>
        <taxon>Rhabditida</taxon>
        <taxon>Spirurina</taxon>
        <taxon>Ascaridomorpha</taxon>
        <taxon>Ascaridoidea</taxon>
        <taxon>Ascarididae</taxon>
        <taxon>Ascaris</taxon>
    </lineage>
</organism>
<protein>
    <submittedName>
        <fullName evidence="3">Zonadhesin</fullName>
    </submittedName>
</protein>
<feature type="compositionally biased region" description="Polar residues" evidence="1">
    <location>
        <begin position="245"/>
        <end position="267"/>
    </location>
</feature>
<proteinExistence type="predicted"/>
<reference evidence="3" key="1">
    <citation type="submission" date="2017-02" db="UniProtKB">
        <authorList>
            <consortium name="WormBaseParasite"/>
        </authorList>
    </citation>
    <scope>IDENTIFICATION</scope>
</reference>
<dbReference type="WBParaSite" id="ALUE_0001013301-mRNA-1">
    <property type="protein sequence ID" value="ALUE_0001013301-mRNA-1"/>
    <property type="gene ID" value="ALUE_0001013301"/>
</dbReference>
<feature type="region of interest" description="Disordered" evidence="1">
    <location>
        <begin position="245"/>
        <end position="270"/>
    </location>
</feature>
<evidence type="ECO:0000256" key="1">
    <source>
        <dbReference type="SAM" id="MobiDB-lite"/>
    </source>
</evidence>